<dbReference type="PROSITE" id="PS51482">
    <property type="entry name" value="DEGV"/>
    <property type="match status" value="1"/>
</dbReference>
<dbReference type="PANTHER" id="PTHR33434:SF2">
    <property type="entry name" value="FATTY ACID-BINDING PROTEIN TM_1468"/>
    <property type="match status" value="1"/>
</dbReference>
<evidence type="ECO:0000256" key="2">
    <source>
        <dbReference type="SAM" id="MobiDB-lite"/>
    </source>
</evidence>
<dbReference type="EMBL" id="JBHSRF010000046">
    <property type="protein sequence ID" value="MFC6084665.1"/>
    <property type="molecule type" value="Genomic_DNA"/>
</dbReference>
<evidence type="ECO:0000313" key="4">
    <source>
        <dbReference type="Proteomes" id="UP001596137"/>
    </source>
</evidence>
<organism evidence="3 4">
    <name type="scientific">Sphaerisporangium aureirubrum</name>
    <dbReference type="NCBI Taxonomy" id="1544736"/>
    <lineage>
        <taxon>Bacteria</taxon>
        <taxon>Bacillati</taxon>
        <taxon>Actinomycetota</taxon>
        <taxon>Actinomycetes</taxon>
        <taxon>Streptosporangiales</taxon>
        <taxon>Streptosporangiaceae</taxon>
        <taxon>Sphaerisporangium</taxon>
    </lineage>
</organism>
<keyword evidence="4" id="KW-1185">Reference proteome</keyword>
<dbReference type="RefSeq" id="WP_380808078.1">
    <property type="nucleotide sequence ID" value="NZ_JBHTLB010000042.1"/>
</dbReference>
<name>A0ABW1NP76_9ACTN</name>
<accession>A0ABW1NP76</accession>
<reference evidence="4" key="1">
    <citation type="journal article" date="2019" name="Int. J. Syst. Evol. Microbiol.">
        <title>The Global Catalogue of Microorganisms (GCM) 10K type strain sequencing project: providing services to taxonomists for standard genome sequencing and annotation.</title>
        <authorList>
            <consortium name="The Broad Institute Genomics Platform"/>
            <consortium name="The Broad Institute Genome Sequencing Center for Infectious Disease"/>
            <person name="Wu L."/>
            <person name="Ma J."/>
        </authorList>
    </citation>
    <scope>NUCLEOTIDE SEQUENCE [LARGE SCALE GENOMIC DNA]</scope>
    <source>
        <strain evidence="4">JCM 30346</strain>
    </source>
</reference>
<proteinExistence type="predicted"/>
<feature type="compositionally biased region" description="Pro residues" evidence="2">
    <location>
        <begin position="276"/>
        <end position="292"/>
    </location>
</feature>
<dbReference type="Proteomes" id="UP001596137">
    <property type="component" value="Unassembled WGS sequence"/>
</dbReference>
<dbReference type="InterPro" id="IPR050270">
    <property type="entry name" value="DegV_domain_contain"/>
</dbReference>
<dbReference type="Gene3D" id="3.40.50.10170">
    <property type="match status" value="1"/>
</dbReference>
<evidence type="ECO:0000313" key="3">
    <source>
        <dbReference type="EMBL" id="MFC6084665.1"/>
    </source>
</evidence>
<feature type="region of interest" description="Disordered" evidence="2">
    <location>
        <begin position="274"/>
        <end position="302"/>
    </location>
</feature>
<evidence type="ECO:0000256" key="1">
    <source>
        <dbReference type="ARBA" id="ARBA00023121"/>
    </source>
</evidence>
<dbReference type="InterPro" id="IPR003797">
    <property type="entry name" value="DegV"/>
</dbReference>
<dbReference type="InterPro" id="IPR043168">
    <property type="entry name" value="DegV_C"/>
</dbReference>
<comment type="caution">
    <text evidence="3">The sequence shown here is derived from an EMBL/GenBank/DDBJ whole genome shotgun (WGS) entry which is preliminary data.</text>
</comment>
<protein>
    <submittedName>
        <fullName evidence="3">DegV family protein</fullName>
    </submittedName>
</protein>
<dbReference type="Gene3D" id="3.30.1180.10">
    <property type="match status" value="1"/>
</dbReference>
<dbReference type="PANTHER" id="PTHR33434">
    <property type="entry name" value="DEGV DOMAIN-CONTAINING PROTEIN DR_1986-RELATED"/>
    <property type="match status" value="1"/>
</dbReference>
<dbReference type="NCBIfam" id="TIGR00762">
    <property type="entry name" value="DegV"/>
    <property type="match status" value="1"/>
</dbReference>
<feature type="compositionally biased region" description="Low complexity" evidence="2">
    <location>
        <begin position="293"/>
        <end position="302"/>
    </location>
</feature>
<gene>
    <name evidence="3" type="ORF">ACFP1K_26130</name>
</gene>
<dbReference type="Pfam" id="PF02645">
    <property type="entry name" value="DegV"/>
    <property type="match status" value="1"/>
</dbReference>
<dbReference type="SUPFAM" id="SSF82549">
    <property type="entry name" value="DAK1/DegV-like"/>
    <property type="match status" value="1"/>
</dbReference>
<sequence length="302" mass="31210">MVTDSTAYLDPAEVERLGIIVIPLQVIVGNRILDDGTQIDASEVAAALKDWSPVSTSRPTPQRFADAYERAAKLGATGVVSLHLSAALSGTVESARLAAQDASVPVDVIDSRSLAMGLGFPVLAAAEAARRGAAMPEVAAAARARAEATHSFFYVDTLEHLRRGGRIGAAATFLGSALAIKPLLHITDGTIAPLEKVRTATRALARLEDLAIRAAGDRPVDVAVHHLAALTRAQTLAGHLSTRIPNLATIRVVEIGPVVGVHVGPGMLGVTLAPALPSPLEDPPNSDSPPSSPSANDPSPHP</sequence>
<keyword evidence="1" id="KW-0446">Lipid-binding</keyword>